<feature type="coiled-coil region" evidence="3">
    <location>
        <begin position="528"/>
        <end position="555"/>
    </location>
</feature>
<feature type="compositionally biased region" description="Polar residues" evidence="4">
    <location>
        <begin position="134"/>
        <end position="149"/>
    </location>
</feature>
<feature type="domain" description="RRM" evidence="5">
    <location>
        <begin position="247"/>
        <end position="317"/>
    </location>
</feature>
<dbReference type="InterPro" id="IPR002483">
    <property type="entry name" value="PWI_dom"/>
</dbReference>
<feature type="compositionally biased region" description="Basic residues" evidence="4">
    <location>
        <begin position="113"/>
        <end position="124"/>
    </location>
</feature>
<name>A0ABD2QJG7_9PLAT</name>
<protein>
    <submittedName>
        <fullName evidence="6">RNA-binding protein 27</fullName>
    </submittedName>
</protein>
<evidence type="ECO:0000256" key="2">
    <source>
        <dbReference type="PROSITE-ProRule" id="PRU00176"/>
    </source>
</evidence>
<evidence type="ECO:0000313" key="6">
    <source>
        <dbReference type="EMBL" id="KAL3319679.1"/>
    </source>
</evidence>
<dbReference type="InterPro" id="IPR000504">
    <property type="entry name" value="RRM_dom"/>
</dbReference>
<keyword evidence="3" id="KW-0175">Coiled coil</keyword>
<evidence type="ECO:0000259" key="5">
    <source>
        <dbReference type="PROSITE" id="PS50102"/>
    </source>
</evidence>
<dbReference type="InterPro" id="IPR045137">
    <property type="entry name" value="RBM26/27"/>
</dbReference>
<keyword evidence="7" id="KW-1185">Reference proteome</keyword>
<dbReference type="SMART" id="SM00360">
    <property type="entry name" value="RRM"/>
    <property type="match status" value="1"/>
</dbReference>
<dbReference type="AlphaFoldDB" id="A0ABD2QJG7"/>
<comment type="caution">
    <text evidence="6">The sequence shown here is derived from an EMBL/GenBank/DDBJ whole genome shotgun (WGS) entry which is preliminary data.</text>
</comment>
<dbReference type="Gene3D" id="3.30.70.330">
    <property type="match status" value="1"/>
</dbReference>
<dbReference type="InterPro" id="IPR012677">
    <property type="entry name" value="Nucleotide-bd_a/b_plait_sf"/>
</dbReference>
<sequence length="735" mass="84612">MDIDVEFIKNWLNNKLKALSISDPNPLSLYVIALIKKDKPKKELMDSCNEQLQIFLQENTSKFVTELFNVLKSKPSSHKTHQPRLSPHRSRSPDCISKNRSHSSSSNSSRDSSKRRKRSRRQSPHRQSSEKHSSTQGPISTLISPNKQPINCLLGKPPRPSGGFVNSNDYFRSDNIWSEGLYNSERQSHSRRNYSPPRNIIPLIAPKTESSYDPNDPKIVTKDPLEYKPAPVSSNGLEFDSSPALPKCVLVTRLPEEYNDIRKLLDHFSQFGSVVNVQTYFQGSDSKALIEFKLSSDAQSALNSPEPVFSNRFIRVSPWFKRGPQGQRKPDARSRIEKRRFQPQNQVTLESDLAPRSRFRLERDTKNGDGSNQENSDTESVPRSEEPKQLWSSSYKRRLSASNDNAARWEQQKQKALQEYREKAAESEKRKELKRKLSEMRENRIAQIKASLKGVLDQCQELTKEVLDEDEKKRRQKELIVKAKQLQNELESVQREMNLKSELLAPKRQKLIPQMNKVLTNVLDQQVAKERLDKLQKLKERISEIQNQVSAARAKEESIPTEWTKELLELKRQFVSLETISSEDLKNSRTKNVYDARAQTKLDKRPRTLFISGLNDNEIDDFLQRIANSYLHMESHARYQYTGDQKVTDLYPGATLLEVTFRKRDFAETAIRSLKNYRDKLLNMTFSKPVPETQLVALNNKNKLALTSAGIEDIPIEEEFKLDTSADIPVSSICD</sequence>
<dbReference type="PROSITE" id="PS50102">
    <property type="entry name" value="RRM"/>
    <property type="match status" value="1"/>
</dbReference>
<dbReference type="GO" id="GO:0003723">
    <property type="term" value="F:RNA binding"/>
    <property type="evidence" value="ECO:0007669"/>
    <property type="project" value="UniProtKB-UniRule"/>
</dbReference>
<evidence type="ECO:0000256" key="1">
    <source>
        <dbReference type="ARBA" id="ARBA00022884"/>
    </source>
</evidence>
<keyword evidence="1 2" id="KW-0694">RNA-binding</keyword>
<reference evidence="6 7" key="1">
    <citation type="submission" date="2024-11" db="EMBL/GenBank/DDBJ databases">
        <title>Adaptive evolution of stress response genes in parasites aligns with host niche diversity.</title>
        <authorList>
            <person name="Hahn C."/>
            <person name="Resl P."/>
        </authorList>
    </citation>
    <scope>NUCLEOTIDE SEQUENCE [LARGE SCALE GENOMIC DNA]</scope>
    <source>
        <strain evidence="6">EGGRZ-B1_66</strain>
        <tissue evidence="6">Body</tissue>
    </source>
</reference>
<feature type="region of interest" description="Disordered" evidence="4">
    <location>
        <begin position="73"/>
        <end position="159"/>
    </location>
</feature>
<dbReference type="EMBL" id="JBJKFK010000111">
    <property type="protein sequence ID" value="KAL3319679.1"/>
    <property type="molecule type" value="Genomic_DNA"/>
</dbReference>
<evidence type="ECO:0000256" key="3">
    <source>
        <dbReference type="SAM" id="Coils"/>
    </source>
</evidence>
<dbReference type="PANTHER" id="PTHR14398:SF0">
    <property type="entry name" value="ZINC FINGER PROTEIN SWM"/>
    <property type="match status" value="1"/>
</dbReference>
<feature type="compositionally biased region" description="Polar residues" evidence="4">
    <location>
        <begin position="368"/>
        <end position="379"/>
    </location>
</feature>
<feature type="coiled-coil region" evidence="3">
    <location>
        <begin position="399"/>
        <end position="503"/>
    </location>
</feature>
<gene>
    <name evidence="6" type="primary">RBM27</name>
    <name evidence="6" type="ORF">Ciccas_001647</name>
</gene>
<dbReference type="Pfam" id="PF00076">
    <property type="entry name" value="RRM_1"/>
    <property type="match status" value="1"/>
</dbReference>
<feature type="region of interest" description="Disordered" evidence="4">
    <location>
        <begin position="320"/>
        <end position="397"/>
    </location>
</feature>
<dbReference type="Gene3D" id="1.20.1390.10">
    <property type="entry name" value="PWI domain"/>
    <property type="match status" value="1"/>
</dbReference>
<feature type="compositionally biased region" description="Basic and acidic residues" evidence="4">
    <location>
        <begin position="353"/>
        <end position="367"/>
    </location>
</feature>
<evidence type="ECO:0000256" key="4">
    <source>
        <dbReference type="SAM" id="MobiDB-lite"/>
    </source>
</evidence>
<dbReference type="SUPFAM" id="SSF54928">
    <property type="entry name" value="RNA-binding domain, RBD"/>
    <property type="match status" value="1"/>
</dbReference>
<accession>A0ABD2QJG7</accession>
<dbReference type="PANTHER" id="PTHR14398">
    <property type="entry name" value="RNA RECOGNITION RRM/RNP DOMAIN"/>
    <property type="match status" value="1"/>
</dbReference>
<dbReference type="InterPro" id="IPR035979">
    <property type="entry name" value="RBD_domain_sf"/>
</dbReference>
<evidence type="ECO:0000313" key="7">
    <source>
        <dbReference type="Proteomes" id="UP001626550"/>
    </source>
</evidence>
<organism evidence="6 7">
    <name type="scientific">Cichlidogyrus casuarinus</name>
    <dbReference type="NCBI Taxonomy" id="1844966"/>
    <lineage>
        <taxon>Eukaryota</taxon>
        <taxon>Metazoa</taxon>
        <taxon>Spiralia</taxon>
        <taxon>Lophotrochozoa</taxon>
        <taxon>Platyhelminthes</taxon>
        <taxon>Monogenea</taxon>
        <taxon>Monopisthocotylea</taxon>
        <taxon>Dactylogyridea</taxon>
        <taxon>Ancyrocephalidae</taxon>
        <taxon>Cichlidogyrus</taxon>
    </lineage>
</organism>
<feature type="compositionally biased region" description="Basic residues" evidence="4">
    <location>
        <begin position="75"/>
        <end position="90"/>
    </location>
</feature>
<dbReference type="Pfam" id="PF01480">
    <property type="entry name" value="PWI"/>
    <property type="match status" value="1"/>
</dbReference>
<proteinExistence type="predicted"/>
<dbReference type="Proteomes" id="UP001626550">
    <property type="component" value="Unassembled WGS sequence"/>
</dbReference>
<dbReference type="CDD" id="cd12257">
    <property type="entry name" value="RRM1_RBM26_like"/>
    <property type="match status" value="1"/>
</dbReference>